<dbReference type="AlphaFoldDB" id="C1A7N3"/>
<feature type="region of interest" description="Disordered" evidence="2">
    <location>
        <begin position="962"/>
        <end position="983"/>
    </location>
</feature>
<reference evidence="5" key="1">
    <citation type="submission" date="2006-03" db="EMBL/GenBank/DDBJ databases">
        <title>Complete genome sequence of Gemmatimonas aurantiaca T-27 that represents a novel phylum Gemmatimonadetes.</title>
        <authorList>
            <person name="Takasaki K."/>
            <person name="Ichikawa N."/>
            <person name="Miura H."/>
            <person name="Matsushita S."/>
            <person name="Watanabe Y."/>
            <person name="Oguchi A."/>
            <person name="Ankai A."/>
            <person name="Yashiro I."/>
            <person name="Takahashi M."/>
            <person name="Terui Y."/>
            <person name="Fukui S."/>
            <person name="Yokoyama H."/>
            <person name="Tanikawa S."/>
            <person name="Hanada S."/>
            <person name="Kamagata Y."/>
            <person name="Fujita N."/>
        </authorList>
    </citation>
    <scope>NUCLEOTIDE SEQUENCE [LARGE SCALE GENOMIC DNA]</scope>
    <source>
        <strain evidence="5">T-27 / DSM 14586 / JCM 11422 / NBRC 100505</strain>
    </source>
</reference>
<dbReference type="eggNOG" id="COG0823">
    <property type="taxonomic scope" value="Bacteria"/>
</dbReference>
<dbReference type="Proteomes" id="UP000002209">
    <property type="component" value="Chromosome"/>
</dbReference>
<dbReference type="KEGG" id="gau:GAU_1201"/>
<feature type="chain" id="PRO_5002904508" description="TolB protein" evidence="3">
    <location>
        <begin position="41"/>
        <end position="997"/>
    </location>
</feature>
<evidence type="ECO:0000256" key="1">
    <source>
        <dbReference type="ARBA" id="ARBA00009820"/>
    </source>
</evidence>
<organism evidence="4 5">
    <name type="scientific">Gemmatimonas aurantiaca (strain DSM 14586 / JCM 11422 / NBRC 100505 / T-27)</name>
    <dbReference type="NCBI Taxonomy" id="379066"/>
    <lineage>
        <taxon>Bacteria</taxon>
        <taxon>Pseudomonadati</taxon>
        <taxon>Gemmatimonadota</taxon>
        <taxon>Gemmatimonadia</taxon>
        <taxon>Gemmatimonadales</taxon>
        <taxon>Gemmatimonadaceae</taxon>
        <taxon>Gemmatimonas</taxon>
    </lineage>
</organism>
<evidence type="ECO:0000313" key="4">
    <source>
        <dbReference type="EMBL" id="BAH38243.1"/>
    </source>
</evidence>
<keyword evidence="3" id="KW-0732">Signal</keyword>
<dbReference type="PANTHER" id="PTHR36842:SF1">
    <property type="entry name" value="PROTEIN TOLB"/>
    <property type="match status" value="1"/>
</dbReference>
<feature type="signal peptide" evidence="3">
    <location>
        <begin position="1"/>
        <end position="40"/>
    </location>
</feature>
<dbReference type="HOGENOM" id="CLU_010614_0_0_0"/>
<dbReference type="InterPro" id="IPR011042">
    <property type="entry name" value="6-blade_b-propeller_TolB-like"/>
</dbReference>
<dbReference type="STRING" id="379066.GAU_1201"/>
<accession>C1A7N3</accession>
<keyword evidence="5" id="KW-1185">Reference proteome</keyword>
<name>C1A7N3_GEMAT</name>
<dbReference type="InterPro" id="IPR011659">
    <property type="entry name" value="WD40"/>
</dbReference>
<gene>
    <name evidence="4" type="ordered locus">GAU_1201</name>
</gene>
<evidence type="ECO:0000313" key="5">
    <source>
        <dbReference type="Proteomes" id="UP000002209"/>
    </source>
</evidence>
<protein>
    <recommendedName>
        <fullName evidence="6">TolB protein</fullName>
    </recommendedName>
</protein>
<evidence type="ECO:0000256" key="2">
    <source>
        <dbReference type="SAM" id="MobiDB-lite"/>
    </source>
</evidence>
<proteinExistence type="inferred from homology"/>
<dbReference type="OrthoDB" id="9760276at2"/>
<feature type="compositionally biased region" description="Basic and acidic residues" evidence="2">
    <location>
        <begin position="967"/>
        <end position="983"/>
    </location>
</feature>
<dbReference type="Gene3D" id="2.120.10.30">
    <property type="entry name" value="TolB, C-terminal domain"/>
    <property type="match status" value="2"/>
</dbReference>
<dbReference type="EMBL" id="AP009153">
    <property type="protein sequence ID" value="BAH38243.1"/>
    <property type="molecule type" value="Genomic_DNA"/>
</dbReference>
<comment type="similarity">
    <text evidence="1">Belongs to the TolB family.</text>
</comment>
<dbReference type="PANTHER" id="PTHR36842">
    <property type="entry name" value="PROTEIN TOLB HOMOLOG"/>
    <property type="match status" value="1"/>
</dbReference>
<evidence type="ECO:0000256" key="3">
    <source>
        <dbReference type="SAM" id="SignalP"/>
    </source>
</evidence>
<sequence>MTLAQRWTRLKAKVAKLSVAAVRAAVVALGVATLATPAQAQGYFGQNQVQYDRLRWRVIETEHFLVHYYPEIADVAPDAARMAERAYARLSRLTSHQFREKKPILIFGSSGDFAQSNVFGDLGEGTGGVTDPLRQRMAQFFSGDWQSFEHVLTHEMVHVFTFDIFSRGRAGAGLQNLAMVNPPLWFMEGLAEYLSIGPKHPWTDAWVRDAVVNNALPSISQMTERPDKYFPYRYGLGFWQYVGGRWGDEVIGEIMNAVPSLGIDRAFRRELGMSLDEVSNEWKQAMQAKFLPVVASLDRPRSFAEPLLSQKRTGSIANMFVAPALSNDGKFITYIGYGSLLRGEVFPEMYLANAETGKRITRLVKTTTNPDFEQLRFIYSQPSFSLDGKQLAFTGQRGGRDVLYIMDVKSRNIVKRIDLELDQVLSPSFSPDGRKVVFSGMRHGSSDLYVVSLDAPGYTQLMKDQYGDLMPQWSPDGKTIAFISDRGPDTDLDILKIGAWKVVTFDLETQQMTILPGQGGRAINPQWAPDGKSLAYVTDRTGIANIFLYDFDAKEHYQLTNVAGAVTAVAEQSPAISWAREADIMAFVYYEKTDHAIWKIKNPRALKKEPFRENVVVAQGGPQVVAQPGRPTGAATPPAPPVDPTAHLRRATVQDSAAARQSYYRPSTGNVARVSSELPASTLARISETVSVEALMDSFDFYLPDTTRFKEARYRAKLTPEYIAQPSIGYQQNGFGQGTYGGTTIVLSDLLGDRRLALSGSINGQLGDAQVFAGYTSLGRRLQYTTGVLQQPMYLISNFYETPGEQENQFYQTQEMARLVFRQVFAAGLYPLNRFTRFEIGARFQNIDQQAVPITRMVDYNFGYATYWERGATRNVASANTVSPYLAWVTDNSMFGFTGPISGKRVRLQVEPTVGSWKYTVRLYRTDLRQARASAGRADRGLLEVHRVHGRRAVLSPHPLQLHHVRHPPDDQHGRGARRDAFPEVDRPSRFCARLQS</sequence>
<dbReference type="SUPFAM" id="SSF69304">
    <property type="entry name" value="Tricorn protease N-terminal domain"/>
    <property type="match status" value="1"/>
</dbReference>
<dbReference type="Pfam" id="PF07676">
    <property type="entry name" value="PD40"/>
    <property type="match status" value="4"/>
</dbReference>
<evidence type="ECO:0008006" key="6">
    <source>
        <dbReference type="Google" id="ProtNLM"/>
    </source>
</evidence>